<proteinExistence type="predicted"/>
<dbReference type="Proteomes" id="UP000289022">
    <property type="component" value="Unassembled WGS sequence"/>
</dbReference>
<dbReference type="SUPFAM" id="SSF101498">
    <property type="entry name" value="Anti-sigma factor FlgM"/>
    <property type="match status" value="1"/>
</dbReference>
<sequence length="76" mass="8641">MNIKLKDFTMINAISSLAPVQSLGNYKRVEKNEKVENNEVALDRVAEIKKAIENNQYKINLHETSHKMAQDLLGIS</sequence>
<dbReference type="EMBL" id="RJGP01000159">
    <property type="protein sequence ID" value="RVZ39886.1"/>
    <property type="molecule type" value="Genomic_DNA"/>
</dbReference>
<gene>
    <name evidence="2" type="ORF">EC518_04440</name>
</gene>
<dbReference type="InterPro" id="IPR035890">
    <property type="entry name" value="Anti-sigma-28_factor_FlgM_sf"/>
</dbReference>
<protein>
    <submittedName>
        <fullName evidence="2">Flagellar biosynthesis anti-sigma factor FlgM</fullName>
    </submittedName>
</protein>
<organism evidence="2 3">
    <name type="scientific">Helicobacter pylori</name>
    <name type="common">Campylobacter pylori</name>
    <dbReference type="NCBI Taxonomy" id="210"/>
    <lineage>
        <taxon>Bacteria</taxon>
        <taxon>Pseudomonadati</taxon>
        <taxon>Campylobacterota</taxon>
        <taxon>Epsilonproteobacteria</taxon>
        <taxon>Campylobacterales</taxon>
        <taxon>Helicobacteraceae</taxon>
        <taxon>Helicobacter</taxon>
    </lineage>
</organism>
<dbReference type="InterPro" id="IPR031316">
    <property type="entry name" value="FlgM_C"/>
</dbReference>
<feature type="domain" description="Anti-sigma-28 factor FlgM C-terminal" evidence="1">
    <location>
        <begin position="34"/>
        <end position="69"/>
    </location>
</feature>
<dbReference type="Pfam" id="PF04316">
    <property type="entry name" value="FlgM"/>
    <property type="match status" value="1"/>
</dbReference>
<keyword evidence="2" id="KW-0969">Cilium</keyword>
<evidence type="ECO:0000313" key="3">
    <source>
        <dbReference type="Proteomes" id="UP000289022"/>
    </source>
</evidence>
<evidence type="ECO:0000259" key="1">
    <source>
        <dbReference type="Pfam" id="PF04316"/>
    </source>
</evidence>
<keyword evidence="2" id="KW-0966">Cell projection</keyword>
<evidence type="ECO:0000313" key="2">
    <source>
        <dbReference type="EMBL" id="RVZ39886.1"/>
    </source>
</evidence>
<keyword evidence="2" id="KW-0282">Flagellum</keyword>
<comment type="caution">
    <text evidence="2">The sequence shown here is derived from an EMBL/GenBank/DDBJ whole genome shotgun (WGS) entry which is preliminary data.</text>
</comment>
<reference evidence="2 3" key="1">
    <citation type="submission" date="2018-11" db="EMBL/GenBank/DDBJ databases">
        <title>Genetic determinants and prediction of antibiotic resistance phenotypes in Helicobacter pylori.</title>
        <authorList>
            <person name="Wagner K."/>
        </authorList>
    </citation>
    <scope>NUCLEOTIDE SEQUENCE [LARGE SCALE GENOMIC DNA]</scope>
    <source>
        <strain evidence="2 3">ZH70</strain>
    </source>
</reference>
<accession>A0A1V3A3Y6</accession>
<name>A0A1V3A3Y6_HELPX</name>
<dbReference type="AlphaFoldDB" id="A0A1V3A3Y6"/>